<dbReference type="GO" id="GO:0005789">
    <property type="term" value="C:endoplasmic reticulum membrane"/>
    <property type="evidence" value="ECO:0007669"/>
    <property type="project" value="TreeGrafter"/>
</dbReference>
<evidence type="ECO:0000313" key="3">
    <source>
        <dbReference type="Proteomes" id="UP000504640"/>
    </source>
</evidence>
<name>A0A6J3HIA1_SAPAP</name>
<accession>A0A6J3HIA1</accession>
<keyword evidence="3" id="KW-1185">Reference proteome</keyword>
<feature type="coiled-coil region" evidence="2">
    <location>
        <begin position="23"/>
        <end position="75"/>
    </location>
</feature>
<dbReference type="PANTHER" id="PTHR23158">
    <property type="entry name" value="MELANOMA INHIBITORY ACTIVITY-RELATED"/>
    <property type="match status" value="1"/>
</dbReference>
<evidence type="ECO:0000256" key="1">
    <source>
        <dbReference type="ARBA" id="ARBA00023054"/>
    </source>
</evidence>
<dbReference type="InterPro" id="IPR051500">
    <property type="entry name" value="cTAGE_MIA/OTOR"/>
</dbReference>
<dbReference type="AlphaFoldDB" id="A0A6J3HIA1"/>
<reference evidence="4" key="1">
    <citation type="submission" date="2025-08" db="UniProtKB">
        <authorList>
            <consortium name="RefSeq"/>
        </authorList>
    </citation>
    <scope>IDENTIFICATION</scope>
    <source>
        <tissue evidence="4">Blood</tissue>
    </source>
</reference>
<sequence length="90" mass="10816">MTCIKIIKTLFALRKLTVEENYRLEKEEKLSKVDEKISHATEELETYRKRAKDLEEELERTIHSYQGQIISHEKKAHDNWVSFKFPCLFC</sequence>
<dbReference type="GO" id="GO:0070971">
    <property type="term" value="C:endoplasmic reticulum exit site"/>
    <property type="evidence" value="ECO:0007669"/>
    <property type="project" value="TreeGrafter"/>
</dbReference>
<organism evidence="3 4">
    <name type="scientific">Sapajus apella</name>
    <name type="common">Brown-capped capuchin</name>
    <name type="synonym">Cebus apella</name>
    <dbReference type="NCBI Taxonomy" id="9515"/>
    <lineage>
        <taxon>Eukaryota</taxon>
        <taxon>Metazoa</taxon>
        <taxon>Chordata</taxon>
        <taxon>Craniata</taxon>
        <taxon>Vertebrata</taxon>
        <taxon>Euteleostomi</taxon>
        <taxon>Mammalia</taxon>
        <taxon>Eutheria</taxon>
        <taxon>Euarchontoglires</taxon>
        <taxon>Primates</taxon>
        <taxon>Haplorrhini</taxon>
        <taxon>Platyrrhini</taxon>
        <taxon>Cebidae</taxon>
        <taxon>Cebinae</taxon>
        <taxon>Sapajus</taxon>
    </lineage>
</organism>
<dbReference type="Proteomes" id="UP000504640">
    <property type="component" value="Unplaced"/>
</dbReference>
<proteinExistence type="predicted"/>
<dbReference type="RefSeq" id="XP_032129687.1">
    <property type="nucleotide sequence ID" value="XM_032273796.1"/>
</dbReference>
<evidence type="ECO:0000313" key="4">
    <source>
        <dbReference type="RefSeq" id="XP_032129687.1"/>
    </source>
</evidence>
<dbReference type="PANTHER" id="PTHR23158:SF38">
    <property type="entry name" value="MELANOMA INHIBITORY ACTIVITY PROTEIN 2"/>
    <property type="match status" value="1"/>
</dbReference>
<gene>
    <name evidence="4" type="primary">LOC116548220</name>
</gene>
<dbReference type="GeneID" id="116548220"/>
<protein>
    <submittedName>
        <fullName evidence="4">Melanoma inhibitory activity protein 2-like</fullName>
    </submittedName>
</protein>
<evidence type="ECO:0000256" key="2">
    <source>
        <dbReference type="SAM" id="Coils"/>
    </source>
</evidence>
<keyword evidence="1 2" id="KW-0175">Coiled coil</keyword>
<dbReference type="GO" id="GO:0009306">
    <property type="term" value="P:protein secretion"/>
    <property type="evidence" value="ECO:0007669"/>
    <property type="project" value="TreeGrafter"/>
</dbReference>
<dbReference type="GO" id="GO:0006888">
    <property type="term" value="P:endoplasmic reticulum to Golgi vesicle-mediated transport"/>
    <property type="evidence" value="ECO:0007669"/>
    <property type="project" value="TreeGrafter"/>
</dbReference>
<dbReference type="GO" id="GO:0035459">
    <property type="term" value="P:vesicle cargo loading"/>
    <property type="evidence" value="ECO:0007669"/>
    <property type="project" value="TreeGrafter"/>
</dbReference>